<dbReference type="SUPFAM" id="SSF53041">
    <property type="entry name" value="Resolvase-like"/>
    <property type="match status" value="1"/>
</dbReference>
<comment type="caution">
    <text evidence="3">The sequence shown here is derived from an EMBL/GenBank/DDBJ whole genome shotgun (WGS) entry which is preliminary data.</text>
</comment>
<keyword evidence="1" id="KW-0175">Coiled coil</keyword>
<dbReference type="Gene3D" id="3.40.50.1390">
    <property type="entry name" value="Resolvase, N-terminal catalytic domain"/>
    <property type="match status" value="1"/>
</dbReference>
<dbReference type="InterPro" id="IPR036162">
    <property type="entry name" value="Resolvase-like_N_sf"/>
</dbReference>
<dbReference type="InterPro" id="IPR025827">
    <property type="entry name" value="Zn_ribbon_recom_dom"/>
</dbReference>
<name>A0ABT6FR85_9FLAO</name>
<dbReference type="PANTHER" id="PTHR30461">
    <property type="entry name" value="DNA-INVERTASE FROM LAMBDOID PROPHAGE"/>
    <property type="match status" value="1"/>
</dbReference>
<dbReference type="CDD" id="cd00338">
    <property type="entry name" value="Ser_Recombinase"/>
    <property type="match status" value="1"/>
</dbReference>
<protein>
    <submittedName>
        <fullName evidence="3">Recombinase family protein</fullName>
    </submittedName>
</protein>
<dbReference type="InterPro" id="IPR050639">
    <property type="entry name" value="SSR_resolvase"/>
</dbReference>
<dbReference type="InterPro" id="IPR006119">
    <property type="entry name" value="Resolv_N"/>
</dbReference>
<dbReference type="Pfam" id="PF00239">
    <property type="entry name" value="Resolvase"/>
    <property type="match status" value="1"/>
</dbReference>
<dbReference type="PANTHER" id="PTHR30461:SF23">
    <property type="entry name" value="DNA RECOMBINASE-RELATED"/>
    <property type="match status" value="1"/>
</dbReference>
<dbReference type="Proteomes" id="UP001153642">
    <property type="component" value="Unassembled WGS sequence"/>
</dbReference>
<dbReference type="SMART" id="SM00857">
    <property type="entry name" value="Resolvase"/>
    <property type="match status" value="1"/>
</dbReference>
<evidence type="ECO:0000259" key="2">
    <source>
        <dbReference type="PROSITE" id="PS51737"/>
    </source>
</evidence>
<dbReference type="Pfam" id="PF13408">
    <property type="entry name" value="Zn_ribbon_recom"/>
    <property type="match status" value="1"/>
</dbReference>
<dbReference type="Gene3D" id="3.90.1750.20">
    <property type="entry name" value="Putative Large Serine Recombinase, Chain B, Domain 2"/>
    <property type="match status" value="1"/>
</dbReference>
<dbReference type="InterPro" id="IPR038109">
    <property type="entry name" value="DNA_bind_recomb_sf"/>
</dbReference>
<dbReference type="InterPro" id="IPR011109">
    <property type="entry name" value="DNA_bind_recombinase_dom"/>
</dbReference>
<proteinExistence type="predicted"/>
<keyword evidence="4" id="KW-1185">Reference proteome</keyword>
<gene>
    <name evidence="3" type="ORF">OSR52_07840</name>
</gene>
<reference evidence="3" key="1">
    <citation type="submission" date="2022-11" db="EMBL/GenBank/DDBJ databases">
        <title>High-quality draft genome sequence of Galbibacter sp. strain CMA-7.</title>
        <authorList>
            <person name="Wei L."/>
            <person name="Dong C."/>
            <person name="Shao Z."/>
        </authorList>
    </citation>
    <scope>NUCLEOTIDE SEQUENCE</scope>
    <source>
        <strain evidence="3">CMA-7</strain>
    </source>
</reference>
<organism evidence="3 4">
    <name type="scientific">Galbibacter pacificus</name>
    <dbReference type="NCBI Taxonomy" id="2996052"/>
    <lineage>
        <taxon>Bacteria</taxon>
        <taxon>Pseudomonadati</taxon>
        <taxon>Bacteroidota</taxon>
        <taxon>Flavobacteriia</taxon>
        <taxon>Flavobacteriales</taxon>
        <taxon>Flavobacteriaceae</taxon>
        <taxon>Galbibacter</taxon>
    </lineage>
</organism>
<dbReference type="Pfam" id="PF07508">
    <property type="entry name" value="Recombinase"/>
    <property type="match status" value="1"/>
</dbReference>
<evidence type="ECO:0000256" key="1">
    <source>
        <dbReference type="SAM" id="Coils"/>
    </source>
</evidence>
<dbReference type="EMBL" id="JAPMUA010000002">
    <property type="protein sequence ID" value="MDG3585778.1"/>
    <property type="molecule type" value="Genomic_DNA"/>
</dbReference>
<dbReference type="PROSITE" id="PS51737">
    <property type="entry name" value="RECOMBINASE_DNA_BIND"/>
    <property type="match status" value="1"/>
</dbReference>
<sequence>MLAIYVRLSKEDEDSNSINNQLNEGKDFAKTHKLKYKIYNEGEGVSGTLDIAQRPQLQLLMNEINSGVITSVWMRNQNRLDRNSLTFAFFVDIAKKNNIDVYFGNNEKLDFNNPTTLLTTSILSNLNQYQAQLQSYQTKNVIQKKVSEGKTHGIIPLGYKKDDNGYMVVDDDEAKFVNEIFQLYLKNNDGVQFLCNKLNDEERLTRNGKQWKSYVLWNLLHNTTYIGKRLFKNNIYECPAIIDKGLFDAVQKKLSNSQSSTGKKVTHRYLLKGLLKCGKCGRNYNGRINKKAGDKHYICASVRSGHKSCGNRRLDIDKMENFIFQLIINNSWLIDKVKDEYKHDDDKLKRLKADITTYNNNITAYNKKKNKAIRMTVDGLIDEKDIKAIINDYDSSIEAEKQKIKDVENIINNITNSNKLINSIEEDINDLSNKLTFKEKKEILNKYINSITTTDNKTKKEYHININFKIDVEMENFIIDFKYENYILLKENMIFKFNPHQKNYGEPVFELMH</sequence>
<feature type="domain" description="Recombinase" evidence="2">
    <location>
        <begin position="156"/>
        <end position="260"/>
    </location>
</feature>
<feature type="coiled-coil region" evidence="1">
    <location>
        <begin position="334"/>
        <end position="441"/>
    </location>
</feature>
<evidence type="ECO:0000313" key="3">
    <source>
        <dbReference type="EMBL" id="MDG3585778.1"/>
    </source>
</evidence>
<dbReference type="RefSeq" id="WP_277898966.1">
    <property type="nucleotide sequence ID" value="NZ_JAPMUA010000002.1"/>
</dbReference>
<accession>A0ABT6FR85</accession>
<evidence type="ECO:0000313" key="4">
    <source>
        <dbReference type="Proteomes" id="UP001153642"/>
    </source>
</evidence>